<proteinExistence type="predicted"/>
<dbReference type="EMBL" id="DS572695">
    <property type="protein sequence ID" value="EGY13510.1"/>
    <property type="molecule type" value="Genomic_DNA"/>
</dbReference>
<dbReference type="KEGG" id="vda:VDAG_00192"/>
<protein>
    <submittedName>
        <fullName evidence="1">Transcription factor</fullName>
    </submittedName>
</protein>
<sequence>MFWCNCSSVDARKYELKLFPKPLLNTTERTKRSKKGVEDGIAGQGNMHGLSSTGASLGISLGAYTLGGEDGRWLELEVLARELHKLEEVYAQFRDVCGELTEDPEVSRAMIGYLGHNLGTTLKVVSHRKGGMKRA</sequence>
<dbReference type="AlphaFoldDB" id="G2WRK9"/>
<dbReference type="InParanoid" id="G2WRK9"/>
<dbReference type="STRING" id="498257.G2WRK9"/>
<dbReference type="Proteomes" id="UP000001611">
    <property type="component" value="Chromosome 2"/>
</dbReference>
<dbReference type="OrthoDB" id="5069333at2759"/>
<reference evidence="1 2" key="1">
    <citation type="submission" date="2008-03" db="EMBL/GenBank/DDBJ databases">
        <title>The Genome Sequence of Verticillium dahliae VdLs.17.</title>
        <authorList>
            <consortium name="The Broad Institute Genome Sequencing Platform"/>
            <person name="Ma L.-J.J."/>
            <person name="Klosterman S.J."/>
            <person name="Subbarao K."/>
            <person name="Dobinson K."/>
            <person name="Veronese P."/>
            <person name="Kang S."/>
            <person name="Gold S.E."/>
            <person name="Young S."/>
            <person name="Jaffe D."/>
            <person name="Gnerre S."/>
            <person name="Berlin A."/>
            <person name="Heiman D."/>
            <person name="Hepburn T."/>
            <person name="Sykes S."/>
            <person name="Alvarado L."/>
            <person name="Kodira C.D."/>
            <person name="Lander E."/>
            <person name="Galagan J."/>
            <person name="Nusbaum C."/>
            <person name="Birren B."/>
        </authorList>
    </citation>
    <scope>NUCLEOTIDE SEQUENCE [LARGE SCALE GENOMIC DNA]</scope>
    <source>
        <strain evidence="2">VdLs.17 / ATCC MYA-4575 / FGSC 10137</strain>
    </source>
</reference>
<evidence type="ECO:0000313" key="1">
    <source>
        <dbReference type="EMBL" id="EGY13510.1"/>
    </source>
</evidence>
<dbReference type="GeneID" id="20701655"/>
<name>G2WRK9_VERDV</name>
<organism evidence="1 2">
    <name type="scientific">Verticillium dahliae (strain VdLs.17 / ATCC MYA-4575 / FGSC 10137)</name>
    <name type="common">Verticillium wilt</name>
    <dbReference type="NCBI Taxonomy" id="498257"/>
    <lineage>
        <taxon>Eukaryota</taxon>
        <taxon>Fungi</taxon>
        <taxon>Dikarya</taxon>
        <taxon>Ascomycota</taxon>
        <taxon>Pezizomycotina</taxon>
        <taxon>Sordariomycetes</taxon>
        <taxon>Hypocreomycetidae</taxon>
        <taxon>Glomerellales</taxon>
        <taxon>Plectosphaerellaceae</taxon>
        <taxon>Verticillium</taxon>
    </lineage>
</organism>
<gene>
    <name evidence="1" type="ORF">VDAG_00192</name>
</gene>
<keyword evidence="2" id="KW-1185">Reference proteome</keyword>
<dbReference type="HOGENOM" id="CLU_1887342_0_0_1"/>
<dbReference type="RefSeq" id="XP_009649864.1">
    <property type="nucleotide sequence ID" value="XM_009651569.1"/>
</dbReference>
<dbReference type="eggNOG" id="ENOG502SUCM">
    <property type="taxonomic scope" value="Eukaryota"/>
</dbReference>
<accession>G2WRK9</accession>
<evidence type="ECO:0000313" key="2">
    <source>
        <dbReference type="Proteomes" id="UP000001611"/>
    </source>
</evidence>